<name>A0A931HGU8_9SPHN</name>
<evidence type="ECO:0000313" key="3">
    <source>
        <dbReference type="EMBL" id="MBH0115123.1"/>
    </source>
</evidence>
<dbReference type="SMART" id="SM00028">
    <property type="entry name" value="TPR"/>
    <property type="match status" value="3"/>
</dbReference>
<comment type="caution">
    <text evidence="3">The sequence shown here is derived from an EMBL/GenBank/DDBJ whole genome shotgun (WGS) entry which is preliminary data.</text>
</comment>
<keyword evidence="1" id="KW-0802">TPR repeat</keyword>
<dbReference type="Gene3D" id="1.25.40.10">
    <property type="entry name" value="Tetratricopeptide repeat domain"/>
    <property type="match status" value="1"/>
</dbReference>
<evidence type="ECO:0000256" key="2">
    <source>
        <dbReference type="SAM" id="SignalP"/>
    </source>
</evidence>
<sequence>MKKCILAMLGAGAVITSPAKASDARIVTGSEEAASAEVDQAFALIGQKQPAQALDLLAPLIDRFNQQIAEAEKTRMVFCGPTLMEASVYAVLPAIEKKDGLVMGRDVCDAFFAKAYALVELDRKPEALATLQRLTSLAPMHSRYLVELGYAYRINGQNGKAEDAYRMALEHADLGEDDKTKSTNHASALRGIGYMLVEKRDLAAAENAYKKSLKYDPDSAIAKGELEFIAQQRKRAK</sequence>
<evidence type="ECO:0000256" key="1">
    <source>
        <dbReference type="PROSITE-ProRule" id="PRU00339"/>
    </source>
</evidence>
<dbReference type="RefSeq" id="WP_197167312.1">
    <property type="nucleotide sequence ID" value="NZ_JADZGI010000009.1"/>
</dbReference>
<dbReference type="InterPro" id="IPR019734">
    <property type="entry name" value="TPR_rpt"/>
</dbReference>
<feature type="signal peptide" evidence="2">
    <location>
        <begin position="1"/>
        <end position="21"/>
    </location>
</feature>
<dbReference type="PROSITE" id="PS50005">
    <property type="entry name" value="TPR"/>
    <property type="match status" value="1"/>
</dbReference>
<dbReference type="InterPro" id="IPR011990">
    <property type="entry name" value="TPR-like_helical_dom_sf"/>
</dbReference>
<gene>
    <name evidence="3" type="ORF">I5E68_19455</name>
</gene>
<protein>
    <submittedName>
        <fullName evidence="3">Tetratricopeptide repeat protein</fullName>
    </submittedName>
</protein>
<dbReference type="EMBL" id="JADZGI010000009">
    <property type="protein sequence ID" value="MBH0115123.1"/>
    <property type="molecule type" value="Genomic_DNA"/>
</dbReference>
<proteinExistence type="predicted"/>
<accession>A0A931HGU8</accession>
<dbReference type="Pfam" id="PF13181">
    <property type="entry name" value="TPR_8"/>
    <property type="match status" value="1"/>
</dbReference>
<dbReference type="SUPFAM" id="SSF48452">
    <property type="entry name" value="TPR-like"/>
    <property type="match status" value="1"/>
</dbReference>
<dbReference type="Pfam" id="PF13432">
    <property type="entry name" value="TPR_16"/>
    <property type="match status" value="1"/>
</dbReference>
<reference evidence="3" key="1">
    <citation type="submission" date="2020-11" db="EMBL/GenBank/DDBJ databases">
        <title>Novosphingobium aureum sp. nov., a marine bacterium isolated from sediment of a salt flat.</title>
        <authorList>
            <person name="Yoo Y."/>
            <person name="Kim J.-J."/>
        </authorList>
    </citation>
    <scope>NUCLEOTIDE SEQUENCE</scope>
    <source>
        <strain evidence="3">YJ-S2-02</strain>
    </source>
</reference>
<evidence type="ECO:0000313" key="4">
    <source>
        <dbReference type="Proteomes" id="UP000617634"/>
    </source>
</evidence>
<keyword evidence="2" id="KW-0732">Signal</keyword>
<feature type="chain" id="PRO_5037311252" evidence="2">
    <location>
        <begin position="22"/>
        <end position="237"/>
    </location>
</feature>
<dbReference type="AlphaFoldDB" id="A0A931HGU8"/>
<organism evidence="3 4">
    <name type="scientific">Novosphingobium aureum</name>
    <dbReference type="NCBI Taxonomy" id="2792964"/>
    <lineage>
        <taxon>Bacteria</taxon>
        <taxon>Pseudomonadati</taxon>
        <taxon>Pseudomonadota</taxon>
        <taxon>Alphaproteobacteria</taxon>
        <taxon>Sphingomonadales</taxon>
        <taxon>Sphingomonadaceae</taxon>
        <taxon>Novosphingobium</taxon>
    </lineage>
</organism>
<dbReference type="Proteomes" id="UP000617634">
    <property type="component" value="Unassembled WGS sequence"/>
</dbReference>
<feature type="repeat" description="TPR" evidence="1">
    <location>
        <begin position="186"/>
        <end position="219"/>
    </location>
</feature>
<keyword evidence="4" id="KW-1185">Reference proteome</keyword>